<keyword evidence="1" id="KW-1185">Reference proteome</keyword>
<dbReference type="Proteomes" id="UP000036681">
    <property type="component" value="Unplaced"/>
</dbReference>
<organism evidence="1 2">
    <name type="scientific">Ascaris lumbricoides</name>
    <name type="common">Giant roundworm</name>
    <dbReference type="NCBI Taxonomy" id="6252"/>
    <lineage>
        <taxon>Eukaryota</taxon>
        <taxon>Metazoa</taxon>
        <taxon>Ecdysozoa</taxon>
        <taxon>Nematoda</taxon>
        <taxon>Chromadorea</taxon>
        <taxon>Rhabditida</taxon>
        <taxon>Spirurina</taxon>
        <taxon>Ascaridomorpha</taxon>
        <taxon>Ascaridoidea</taxon>
        <taxon>Ascarididae</taxon>
        <taxon>Ascaris</taxon>
    </lineage>
</organism>
<dbReference type="AlphaFoldDB" id="A0A0M3I657"/>
<reference evidence="2" key="1">
    <citation type="submission" date="2017-02" db="UniProtKB">
        <authorList>
            <consortium name="WormBaseParasite"/>
        </authorList>
    </citation>
    <scope>IDENTIFICATION</scope>
</reference>
<name>A0A0M3I657_ASCLU</name>
<evidence type="ECO:0000313" key="2">
    <source>
        <dbReference type="WBParaSite" id="ALUE_0001249301-mRNA-1"/>
    </source>
</evidence>
<proteinExistence type="predicted"/>
<sequence>MRYNGKYSKIYGVLQHIFLHFHRIESSLRGMPIKTRISHDINRQFIVEIFLFLL</sequence>
<evidence type="ECO:0000313" key="1">
    <source>
        <dbReference type="Proteomes" id="UP000036681"/>
    </source>
</evidence>
<accession>A0A0M3I657</accession>
<dbReference type="WBParaSite" id="ALUE_0001249301-mRNA-1">
    <property type="protein sequence ID" value="ALUE_0001249301-mRNA-1"/>
    <property type="gene ID" value="ALUE_0001249301"/>
</dbReference>
<protein>
    <submittedName>
        <fullName evidence="2">Uncharacterized protein</fullName>
    </submittedName>
</protein>